<evidence type="ECO:0000256" key="7">
    <source>
        <dbReference type="PROSITE-ProRule" id="PRU00023"/>
    </source>
</evidence>
<feature type="domain" description="PGG" evidence="9">
    <location>
        <begin position="139"/>
        <end position="222"/>
    </location>
</feature>
<evidence type="ECO:0000256" key="5">
    <source>
        <dbReference type="ARBA" id="ARBA00023043"/>
    </source>
</evidence>
<evidence type="ECO:0000259" key="9">
    <source>
        <dbReference type="Pfam" id="PF13962"/>
    </source>
</evidence>
<dbReference type="eggNOG" id="KOG0504">
    <property type="taxonomic scope" value="Eukaryota"/>
</dbReference>
<dbReference type="PROSITE" id="PS50088">
    <property type="entry name" value="ANK_REPEAT"/>
    <property type="match status" value="1"/>
</dbReference>
<evidence type="ECO:0000256" key="8">
    <source>
        <dbReference type="SAM" id="Phobius"/>
    </source>
</evidence>
<dbReference type="SUPFAM" id="SSF48403">
    <property type="entry name" value="Ankyrin repeat"/>
    <property type="match status" value="1"/>
</dbReference>
<keyword evidence="4 8" id="KW-1133">Transmembrane helix</keyword>
<dbReference type="Pfam" id="PF13962">
    <property type="entry name" value="PGG"/>
    <property type="match status" value="1"/>
</dbReference>
<evidence type="ECO:0000256" key="6">
    <source>
        <dbReference type="ARBA" id="ARBA00023136"/>
    </source>
</evidence>
<organism evidence="10 11">
    <name type="scientific">Ricinus communis</name>
    <name type="common">Castor bean</name>
    <dbReference type="NCBI Taxonomy" id="3988"/>
    <lineage>
        <taxon>Eukaryota</taxon>
        <taxon>Viridiplantae</taxon>
        <taxon>Streptophyta</taxon>
        <taxon>Embryophyta</taxon>
        <taxon>Tracheophyta</taxon>
        <taxon>Spermatophyta</taxon>
        <taxon>Magnoliopsida</taxon>
        <taxon>eudicotyledons</taxon>
        <taxon>Gunneridae</taxon>
        <taxon>Pentapetalae</taxon>
        <taxon>rosids</taxon>
        <taxon>fabids</taxon>
        <taxon>Malpighiales</taxon>
        <taxon>Euphorbiaceae</taxon>
        <taxon>Acalyphoideae</taxon>
        <taxon>Acalypheae</taxon>
        <taxon>Ricinus</taxon>
    </lineage>
</organism>
<sequence length="265" mass="29476">MEEITKLDMVEIVNWTDKDGNSILHLATFRKQQEIIELLIGQDAAAFGVEINSMNSSGFTPKDIIDVILQSGGKYSDYINILEMFQQAGAVRAREIKTRVPTSPQVEARNINREPTTPPVHSWNLWRQLMKEIEDSSIETQNALMVVAVLIATVTYQAILSPPSGFWSTESRNSHSINSVERRDVLPGEAVMATDPEVFAVFTVFNALGFFASLAMISLLTSGFPLRACLRLAILSIVCPFYDVVIEESGVLPTIKIRRRSVAMV</sequence>
<proteinExistence type="predicted"/>
<keyword evidence="3" id="KW-0677">Repeat</keyword>
<dbReference type="InterPro" id="IPR026961">
    <property type="entry name" value="PGG_dom"/>
</dbReference>
<dbReference type="PROSITE" id="PS50297">
    <property type="entry name" value="ANK_REP_REGION"/>
    <property type="match status" value="1"/>
</dbReference>
<gene>
    <name evidence="10" type="ORF">RCOM_0658440</name>
</gene>
<keyword evidence="2 8" id="KW-0812">Transmembrane</keyword>
<protein>
    <submittedName>
        <fullName evidence="10">Protein binding protein, putative</fullName>
    </submittedName>
</protein>
<dbReference type="EMBL" id="EQ974002">
    <property type="protein sequence ID" value="EEF35866.1"/>
    <property type="molecule type" value="Genomic_DNA"/>
</dbReference>
<dbReference type="STRING" id="3988.B9SKE5"/>
<dbReference type="Gene3D" id="1.25.40.20">
    <property type="entry name" value="Ankyrin repeat-containing domain"/>
    <property type="match status" value="1"/>
</dbReference>
<evidence type="ECO:0000313" key="11">
    <source>
        <dbReference type="Proteomes" id="UP000008311"/>
    </source>
</evidence>
<keyword evidence="6 8" id="KW-0472">Membrane</keyword>
<dbReference type="AlphaFoldDB" id="B9SKE5"/>
<evidence type="ECO:0000256" key="3">
    <source>
        <dbReference type="ARBA" id="ARBA00022737"/>
    </source>
</evidence>
<dbReference type="InterPro" id="IPR002110">
    <property type="entry name" value="Ankyrin_rpt"/>
</dbReference>
<accession>B9SKE5</accession>
<feature type="transmembrane region" description="Helical" evidence="8">
    <location>
        <begin position="143"/>
        <end position="160"/>
    </location>
</feature>
<feature type="transmembrane region" description="Helical" evidence="8">
    <location>
        <begin position="198"/>
        <end position="221"/>
    </location>
</feature>
<evidence type="ECO:0000256" key="1">
    <source>
        <dbReference type="ARBA" id="ARBA00004141"/>
    </source>
</evidence>
<name>B9SKE5_RICCO</name>
<evidence type="ECO:0000256" key="2">
    <source>
        <dbReference type="ARBA" id="ARBA00022692"/>
    </source>
</evidence>
<evidence type="ECO:0000313" key="10">
    <source>
        <dbReference type="EMBL" id="EEF35866.1"/>
    </source>
</evidence>
<comment type="subcellular location">
    <subcellularLocation>
        <location evidence="1">Membrane</location>
        <topology evidence="1">Multi-pass membrane protein</topology>
    </subcellularLocation>
</comment>
<dbReference type="PANTHER" id="PTHR24186">
    <property type="entry name" value="PROTEIN PHOSPHATASE 1 REGULATORY SUBUNIT"/>
    <property type="match status" value="1"/>
</dbReference>
<dbReference type="Proteomes" id="UP000008311">
    <property type="component" value="Unassembled WGS sequence"/>
</dbReference>
<keyword evidence="5 7" id="KW-0040">ANK repeat</keyword>
<feature type="repeat" description="ANK" evidence="7">
    <location>
        <begin position="19"/>
        <end position="44"/>
    </location>
</feature>
<keyword evidence="11" id="KW-1185">Reference proteome</keyword>
<evidence type="ECO:0000256" key="4">
    <source>
        <dbReference type="ARBA" id="ARBA00022989"/>
    </source>
</evidence>
<dbReference type="InParanoid" id="B9SKE5"/>
<reference evidence="11" key="1">
    <citation type="journal article" date="2010" name="Nat. Biotechnol.">
        <title>Draft genome sequence of the oilseed species Ricinus communis.</title>
        <authorList>
            <person name="Chan A.P."/>
            <person name="Crabtree J."/>
            <person name="Zhao Q."/>
            <person name="Lorenzi H."/>
            <person name="Orvis J."/>
            <person name="Puiu D."/>
            <person name="Melake-Berhan A."/>
            <person name="Jones K.M."/>
            <person name="Redman J."/>
            <person name="Chen G."/>
            <person name="Cahoon E.B."/>
            <person name="Gedil M."/>
            <person name="Stanke M."/>
            <person name="Haas B.J."/>
            <person name="Wortman J.R."/>
            <person name="Fraser-Liggett C.M."/>
            <person name="Ravel J."/>
            <person name="Rabinowicz P.D."/>
        </authorList>
    </citation>
    <scope>NUCLEOTIDE SEQUENCE [LARGE SCALE GENOMIC DNA]</scope>
    <source>
        <strain evidence="11">cv. Hale</strain>
    </source>
</reference>
<dbReference type="PANTHER" id="PTHR24186:SF56">
    <property type="entry name" value="PGG DOMAIN-CONTAINING PROTEIN"/>
    <property type="match status" value="1"/>
</dbReference>
<dbReference type="GO" id="GO:0016020">
    <property type="term" value="C:membrane"/>
    <property type="evidence" value="ECO:0007669"/>
    <property type="project" value="UniProtKB-SubCell"/>
</dbReference>
<dbReference type="InterPro" id="IPR036770">
    <property type="entry name" value="Ankyrin_rpt-contain_sf"/>
</dbReference>